<dbReference type="AlphaFoldDB" id="A0A382M085"/>
<reference evidence="2" key="1">
    <citation type="submission" date="2018-05" db="EMBL/GenBank/DDBJ databases">
        <authorList>
            <person name="Lanie J.A."/>
            <person name="Ng W.-L."/>
            <person name="Kazmierczak K.M."/>
            <person name="Andrzejewski T.M."/>
            <person name="Davidsen T.M."/>
            <person name="Wayne K.J."/>
            <person name="Tettelin H."/>
            <person name="Glass J.I."/>
            <person name="Rusch D."/>
            <person name="Podicherti R."/>
            <person name="Tsui H.-C.T."/>
            <person name="Winkler M.E."/>
        </authorList>
    </citation>
    <scope>NUCLEOTIDE SEQUENCE</scope>
</reference>
<accession>A0A382M085</accession>
<feature type="non-terminal residue" evidence="2">
    <location>
        <position position="1"/>
    </location>
</feature>
<feature type="region of interest" description="Disordered" evidence="1">
    <location>
        <begin position="102"/>
        <end position="121"/>
    </location>
</feature>
<gene>
    <name evidence="2" type="ORF">METZ01_LOCUS295248</name>
</gene>
<evidence type="ECO:0000313" key="2">
    <source>
        <dbReference type="EMBL" id="SVC42394.1"/>
    </source>
</evidence>
<name>A0A382M085_9ZZZZ</name>
<evidence type="ECO:0000256" key="1">
    <source>
        <dbReference type="SAM" id="MobiDB-lite"/>
    </source>
</evidence>
<protein>
    <submittedName>
        <fullName evidence="2">Uncharacterized protein</fullName>
    </submittedName>
</protein>
<proteinExistence type="predicted"/>
<feature type="non-terminal residue" evidence="2">
    <location>
        <position position="391"/>
    </location>
</feature>
<organism evidence="2">
    <name type="scientific">marine metagenome</name>
    <dbReference type="NCBI Taxonomy" id="408172"/>
    <lineage>
        <taxon>unclassified sequences</taxon>
        <taxon>metagenomes</taxon>
        <taxon>ecological metagenomes</taxon>
    </lineage>
</organism>
<sequence length="391" mass="42315">ASEFGENADLTLNDDLLDAVDDESTKGSSAAPKLGNTNETLILFYWDGSSTTVKDIDYLLWGDNSFAIDKTGVDGYQSDTPVASQAFLPIHNTDEKLVRISEEGSENQSGGNGITGHDETSESFGETWGVFALVSSKPEISAVTVSPESPTTEETITFTATVTDDEGLSSVKLTTIFQSDTTSHTMNQGDGDQFSVSINPLEQSGSLIYYVVAADITGLSETTNLFSLTISEPSEPPQELTIADLINNIDDYVGEQIEIDGVVTVSAGKLRTTFTEAFLQDESEKGIILYNSSLDTSFHRGDSVIVTAEVDEFDGKPELIYSNIQILKGNAIIPTVELSISEFNTLEYNYTFVKIWGKITERSDPYGTNAGANITIQDESGEQSIVRIWAS</sequence>
<dbReference type="EMBL" id="UINC01090443">
    <property type="protein sequence ID" value="SVC42394.1"/>
    <property type="molecule type" value="Genomic_DNA"/>
</dbReference>